<dbReference type="Gene3D" id="1.25.40.390">
    <property type="match status" value="1"/>
</dbReference>
<dbReference type="STRING" id="641524.ADICYQ_0896"/>
<dbReference type="EMBL" id="ATNM01000035">
    <property type="protein sequence ID" value="EPR70900.1"/>
    <property type="molecule type" value="Genomic_DNA"/>
</dbReference>
<proteinExistence type="predicted"/>
<dbReference type="Proteomes" id="UP000014974">
    <property type="component" value="Unassembled WGS sequence"/>
</dbReference>
<feature type="domain" description="SusD-like N-terminal" evidence="1">
    <location>
        <begin position="21"/>
        <end position="172"/>
    </location>
</feature>
<gene>
    <name evidence="2" type="ORF">ADICYQ_0896</name>
</gene>
<accession>S7VL29</accession>
<dbReference type="InterPro" id="IPR011990">
    <property type="entry name" value="TPR-like_helical_dom_sf"/>
</dbReference>
<dbReference type="InterPro" id="IPR033985">
    <property type="entry name" value="SusD-like_N"/>
</dbReference>
<protein>
    <submittedName>
        <fullName evidence="2">Putative nutrient binding outer membrane protein</fullName>
    </submittedName>
</protein>
<dbReference type="eggNOG" id="COG0702">
    <property type="taxonomic scope" value="Bacteria"/>
</dbReference>
<dbReference type="PATRIC" id="fig|641524.5.peg.890"/>
<evidence type="ECO:0000259" key="1">
    <source>
        <dbReference type="Pfam" id="PF14322"/>
    </source>
</evidence>
<reference evidence="2 3" key="1">
    <citation type="journal article" date="2013" name="Genome Announc.">
        <title>Draft Genome Sequence of Cyclobacterium qasimii Strain M12-11BT, Isolated from Arctic Marine Sediment.</title>
        <authorList>
            <person name="Shivaji S."/>
            <person name="Ara S."/>
            <person name="Singh A."/>
            <person name="Kumar Pinnaka A."/>
        </authorList>
    </citation>
    <scope>NUCLEOTIDE SEQUENCE [LARGE SCALE GENOMIC DNA]</scope>
    <source>
        <strain evidence="2 3">M12-11B</strain>
    </source>
</reference>
<name>S7VL29_9BACT</name>
<sequence>MGVYDGLQSTQTSVYAMLMKEQRSDNTFQQSLLYNFHSIIHFNESPENTQLYPAWSDLFESIYRCNIFLEKIEGVSFEDDQLKEQMKAETKVIRALFYFDLVRYFGGVPIVTKPLSITESLQYERNSIDEVYAAIIADLEEAAATLPQTYSSQDVGRITSLAAKALLGKVYLTKSGYPLNSGEWEKAKVLLEEVINSGQFEFFPQYSDVFNIANDNGKQYVFGFNLIQTLKEKVILFLEFRRLIILTEMTLF</sequence>
<evidence type="ECO:0000313" key="2">
    <source>
        <dbReference type="EMBL" id="EPR70900.1"/>
    </source>
</evidence>
<dbReference type="Pfam" id="PF14322">
    <property type="entry name" value="SusD-like_3"/>
    <property type="match status" value="1"/>
</dbReference>
<organism evidence="2 3">
    <name type="scientific">Cyclobacterium qasimii M12-11B</name>
    <dbReference type="NCBI Taxonomy" id="641524"/>
    <lineage>
        <taxon>Bacteria</taxon>
        <taxon>Pseudomonadati</taxon>
        <taxon>Bacteroidota</taxon>
        <taxon>Cytophagia</taxon>
        <taxon>Cytophagales</taxon>
        <taxon>Cyclobacteriaceae</taxon>
        <taxon>Cyclobacterium</taxon>
    </lineage>
</organism>
<evidence type="ECO:0000313" key="3">
    <source>
        <dbReference type="Proteomes" id="UP000014974"/>
    </source>
</evidence>
<dbReference type="AlphaFoldDB" id="S7VL29"/>
<dbReference type="SUPFAM" id="SSF48452">
    <property type="entry name" value="TPR-like"/>
    <property type="match status" value="1"/>
</dbReference>
<comment type="caution">
    <text evidence="2">The sequence shown here is derived from an EMBL/GenBank/DDBJ whole genome shotgun (WGS) entry which is preliminary data.</text>
</comment>